<dbReference type="InterPro" id="IPR020846">
    <property type="entry name" value="MFS_dom"/>
</dbReference>
<evidence type="ECO:0000256" key="4">
    <source>
        <dbReference type="ARBA" id="ARBA00022847"/>
    </source>
</evidence>
<keyword evidence="11" id="KW-1185">Reference proteome</keyword>
<proteinExistence type="predicted"/>
<dbReference type="EMBL" id="JBFDAA010000009">
    <property type="protein sequence ID" value="KAL1129024.1"/>
    <property type="molecule type" value="Genomic_DNA"/>
</dbReference>
<dbReference type="InterPro" id="IPR011701">
    <property type="entry name" value="MFS"/>
</dbReference>
<feature type="transmembrane region" description="Helical" evidence="8">
    <location>
        <begin position="102"/>
        <end position="127"/>
    </location>
</feature>
<keyword evidence="5 8" id="KW-1133">Transmembrane helix</keyword>
<protein>
    <recommendedName>
        <fullName evidence="9">Major facilitator superfamily (MFS) profile domain-containing protein</fullName>
    </recommendedName>
</protein>
<dbReference type="CDD" id="cd17318">
    <property type="entry name" value="MFS_SLC17"/>
    <property type="match status" value="1"/>
</dbReference>
<dbReference type="InterPro" id="IPR036259">
    <property type="entry name" value="MFS_trans_sf"/>
</dbReference>
<feature type="transmembrane region" description="Helical" evidence="8">
    <location>
        <begin position="354"/>
        <end position="376"/>
    </location>
</feature>
<organism evidence="10 11">
    <name type="scientific">Ranatra chinensis</name>
    <dbReference type="NCBI Taxonomy" id="642074"/>
    <lineage>
        <taxon>Eukaryota</taxon>
        <taxon>Metazoa</taxon>
        <taxon>Ecdysozoa</taxon>
        <taxon>Arthropoda</taxon>
        <taxon>Hexapoda</taxon>
        <taxon>Insecta</taxon>
        <taxon>Pterygota</taxon>
        <taxon>Neoptera</taxon>
        <taxon>Paraneoptera</taxon>
        <taxon>Hemiptera</taxon>
        <taxon>Heteroptera</taxon>
        <taxon>Panheteroptera</taxon>
        <taxon>Nepomorpha</taxon>
        <taxon>Nepidae</taxon>
        <taxon>Ranatrinae</taxon>
        <taxon>Ranatra</taxon>
    </lineage>
</organism>
<evidence type="ECO:0000256" key="2">
    <source>
        <dbReference type="ARBA" id="ARBA00022448"/>
    </source>
</evidence>
<keyword evidence="2" id="KW-0813">Transport</keyword>
<evidence type="ECO:0000256" key="1">
    <source>
        <dbReference type="ARBA" id="ARBA00004141"/>
    </source>
</evidence>
<feature type="transmembrane region" description="Helical" evidence="8">
    <location>
        <begin position="388"/>
        <end position="408"/>
    </location>
</feature>
<accession>A0ABD0YD88</accession>
<feature type="transmembrane region" description="Helical" evidence="8">
    <location>
        <begin position="71"/>
        <end position="90"/>
    </location>
</feature>
<feature type="transmembrane region" description="Helical" evidence="8">
    <location>
        <begin position="330"/>
        <end position="348"/>
    </location>
</feature>
<keyword evidence="3 8" id="KW-0812">Transmembrane</keyword>
<dbReference type="PANTHER" id="PTHR11662">
    <property type="entry name" value="SOLUTE CARRIER FAMILY 17"/>
    <property type="match status" value="1"/>
</dbReference>
<evidence type="ECO:0000256" key="3">
    <source>
        <dbReference type="ARBA" id="ARBA00022692"/>
    </source>
</evidence>
<dbReference type="SUPFAM" id="SSF103473">
    <property type="entry name" value="MFS general substrate transporter"/>
    <property type="match status" value="1"/>
</dbReference>
<dbReference type="Gene3D" id="1.20.1250.20">
    <property type="entry name" value="MFS general substrate transporter like domains"/>
    <property type="match status" value="2"/>
</dbReference>
<feature type="compositionally biased region" description="Basic and acidic residues" evidence="7">
    <location>
        <begin position="466"/>
        <end position="475"/>
    </location>
</feature>
<sequence length="475" mass="51447">MCFLGLANVYMQRFCLSMAITEMVMPSPDMDPNRSNGEDASCPAADEASGTNKTEHVTKGEFTWDEATQGLVLSAFFWGYGAMHLPGGILAEKLGGKMTMAWGMTTSSICGILAPAVASYCGAYGLIALRSIQGLGQGPIYPTLNVLLARWIPKAERGRFAALFFSGAYIGNVSSMALSGVLIYHGGWRSVFYVFGAVGLLWTLLWSFSCYDGPTEHPFISKTELEYLNSELGDVKTKENLPPIPWKSILSSGPVWSLALVQFGHDWGLFTVATDLPKYTKGIIHFSITDNGVLSAAPYLMMCLFANICGWIVDWLIGPKEINLNIVRKIFGTIGAVGPAIGILAASYSGCNKVLVTSFFIIGMGLMGAYIPSVTIIPMDMSPNYTGVLIGFSGCISSISGIFVPYIIGLLTPNNALHEWRLVFWIAFGWLVITNIVYIIYGTAQLQPWNDPKVEGNKIDTNSSNGDEKSGGEVE</sequence>
<feature type="transmembrane region" description="Helical" evidence="8">
    <location>
        <begin position="191"/>
        <end position="209"/>
    </location>
</feature>
<name>A0ABD0YD88_9HEMI</name>
<dbReference type="Pfam" id="PF07690">
    <property type="entry name" value="MFS_1"/>
    <property type="match status" value="1"/>
</dbReference>
<evidence type="ECO:0000256" key="5">
    <source>
        <dbReference type="ARBA" id="ARBA00022989"/>
    </source>
</evidence>
<evidence type="ECO:0000313" key="11">
    <source>
        <dbReference type="Proteomes" id="UP001558652"/>
    </source>
</evidence>
<reference evidence="10 11" key="1">
    <citation type="submission" date="2024-07" db="EMBL/GenBank/DDBJ databases">
        <title>Chromosome-level genome assembly of the water stick insect Ranatra chinensis (Heteroptera: Nepidae).</title>
        <authorList>
            <person name="Liu X."/>
        </authorList>
    </citation>
    <scope>NUCLEOTIDE SEQUENCE [LARGE SCALE GENOMIC DNA]</scope>
    <source>
        <strain evidence="10">Cailab_2021Rc</strain>
        <tissue evidence="10">Muscle</tissue>
    </source>
</reference>
<comment type="subcellular location">
    <subcellularLocation>
        <location evidence="1">Membrane</location>
        <topology evidence="1">Multi-pass membrane protein</topology>
    </subcellularLocation>
</comment>
<dbReference type="GO" id="GO:0016020">
    <property type="term" value="C:membrane"/>
    <property type="evidence" value="ECO:0007669"/>
    <property type="project" value="UniProtKB-SubCell"/>
</dbReference>
<evidence type="ECO:0000256" key="6">
    <source>
        <dbReference type="ARBA" id="ARBA00023136"/>
    </source>
</evidence>
<feature type="transmembrane region" description="Helical" evidence="8">
    <location>
        <begin position="420"/>
        <end position="441"/>
    </location>
</feature>
<feature type="region of interest" description="Disordered" evidence="7">
    <location>
        <begin position="27"/>
        <end position="55"/>
    </location>
</feature>
<dbReference type="PANTHER" id="PTHR11662:SF415">
    <property type="entry name" value="AT30085P-RELATED"/>
    <property type="match status" value="1"/>
</dbReference>
<keyword evidence="6 8" id="KW-0472">Membrane</keyword>
<dbReference type="PROSITE" id="PS50850">
    <property type="entry name" value="MFS"/>
    <property type="match status" value="1"/>
</dbReference>
<keyword evidence="4" id="KW-0769">Symport</keyword>
<feature type="domain" description="Major facilitator superfamily (MFS) profile" evidence="9">
    <location>
        <begin position="1"/>
        <end position="447"/>
    </location>
</feature>
<feature type="transmembrane region" description="Helical" evidence="8">
    <location>
        <begin position="296"/>
        <end position="318"/>
    </location>
</feature>
<dbReference type="InterPro" id="IPR050382">
    <property type="entry name" value="MFS_Na/Anion_cotransporter"/>
</dbReference>
<gene>
    <name evidence="10" type="ORF">AAG570_013556</name>
</gene>
<feature type="region of interest" description="Disordered" evidence="7">
    <location>
        <begin position="455"/>
        <end position="475"/>
    </location>
</feature>
<evidence type="ECO:0000256" key="8">
    <source>
        <dbReference type="SAM" id="Phobius"/>
    </source>
</evidence>
<feature type="transmembrane region" description="Helical" evidence="8">
    <location>
        <begin position="160"/>
        <end position="184"/>
    </location>
</feature>
<evidence type="ECO:0000259" key="9">
    <source>
        <dbReference type="PROSITE" id="PS50850"/>
    </source>
</evidence>
<dbReference type="Proteomes" id="UP001558652">
    <property type="component" value="Unassembled WGS sequence"/>
</dbReference>
<dbReference type="FunFam" id="1.20.1250.20:FF:000003">
    <property type="entry name" value="Solute carrier family 17 member 3"/>
    <property type="match status" value="1"/>
</dbReference>
<dbReference type="AlphaFoldDB" id="A0ABD0YD88"/>
<dbReference type="GO" id="GO:0015293">
    <property type="term" value="F:symporter activity"/>
    <property type="evidence" value="ECO:0007669"/>
    <property type="project" value="UniProtKB-KW"/>
</dbReference>
<comment type="caution">
    <text evidence="10">The sequence shown here is derived from an EMBL/GenBank/DDBJ whole genome shotgun (WGS) entry which is preliminary data.</text>
</comment>
<evidence type="ECO:0000256" key="7">
    <source>
        <dbReference type="SAM" id="MobiDB-lite"/>
    </source>
</evidence>
<dbReference type="FunFam" id="1.20.1250.20:FF:000423">
    <property type="entry name" value="Putative inorganic phosphate cotransporter-like Protein"/>
    <property type="match status" value="1"/>
</dbReference>
<evidence type="ECO:0000313" key="10">
    <source>
        <dbReference type="EMBL" id="KAL1129024.1"/>
    </source>
</evidence>